<protein>
    <submittedName>
        <fullName evidence="1">Uncharacterized protein</fullName>
    </submittedName>
</protein>
<dbReference type="EMBL" id="JAUUTY010000006">
    <property type="protein sequence ID" value="KAK1614755.1"/>
    <property type="molecule type" value="Genomic_DNA"/>
</dbReference>
<accession>A0AAD8R601</accession>
<sequence length="114" mass="12008">MAPAISVSRADFARLFMNQALVSSSTLLKSASMILVSSARILAGVHPPSLGVKQFGLGVCLLDLNYLFGEVVVDGSCGLFFQTPLLVPSSQGGTIVGHHLLHAHGERKGLRLPL</sequence>
<gene>
    <name evidence="1" type="ORF">QYE76_020272</name>
</gene>
<comment type="caution">
    <text evidence="1">The sequence shown here is derived from an EMBL/GenBank/DDBJ whole genome shotgun (WGS) entry which is preliminary data.</text>
</comment>
<reference evidence="1" key="1">
    <citation type="submission" date="2023-07" db="EMBL/GenBank/DDBJ databases">
        <title>A chromosome-level genome assembly of Lolium multiflorum.</title>
        <authorList>
            <person name="Chen Y."/>
            <person name="Copetti D."/>
            <person name="Kolliker R."/>
            <person name="Studer B."/>
        </authorList>
    </citation>
    <scope>NUCLEOTIDE SEQUENCE</scope>
    <source>
        <strain evidence="1">02402/16</strain>
        <tissue evidence="1">Leaf</tissue>
    </source>
</reference>
<evidence type="ECO:0000313" key="1">
    <source>
        <dbReference type="EMBL" id="KAK1614755.1"/>
    </source>
</evidence>
<name>A0AAD8R601_LOLMU</name>
<organism evidence="1 2">
    <name type="scientific">Lolium multiflorum</name>
    <name type="common">Italian ryegrass</name>
    <name type="synonym">Lolium perenne subsp. multiflorum</name>
    <dbReference type="NCBI Taxonomy" id="4521"/>
    <lineage>
        <taxon>Eukaryota</taxon>
        <taxon>Viridiplantae</taxon>
        <taxon>Streptophyta</taxon>
        <taxon>Embryophyta</taxon>
        <taxon>Tracheophyta</taxon>
        <taxon>Spermatophyta</taxon>
        <taxon>Magnoliopsida</taxon>
        <taxon>Liliopsida</taxon>
        <taxon>Poales</taxon>
        <taxon>Poaceae</taxon>
        <taxon>BOP clade</taxon>
        <taxon>Pooideae</taxon>
        <taxon>Poodae</taxon>
        <taxon>Poeae</taxon>
        <taxon>Poeae Chloroplast Group 2 (Poeae type)</taxon>
        <taxon>Loliodinae</taxon>
        <taxon>Loliinae</taxon>
        <taxon>Lolium</taxon>
    </lineage>
</organism>
<dbReference type="AlphaFoldDB" id="A0AAD8R601"/>
<evidence type="ECO:0000313" key="2">
    <source>
        <dbReference type="Proteomes" id="UP001231189"/>
    </source>
</evidence>
<proteinExistence type="predicted"/>
<dbReference type="Proteomes" id="UP001231189">
    <property type="component" value="Unassembled WGS sequence"/>
</dbReference>
<keyword evidence="2" id="KW-1185">Reference proteome</keyword>